<gene>
    <name evidence="6" type="ORF">IMCC3135_05860</name>
</gene>
<dbReference type="NCBIfam" id="TIGR00044">
    <property type="entry name" value="YggS family pyridoxal phosphate-dependent enzyme"/>
    <property type="match status" value="1"/>
</dbReference>
<evidence type="ECO:0000313" key="7">
    <source>
        <dbReference type="Proteomes" id="UP000250079"/>
    </source>
</evidence>
<dbReference type="Gene3D" id="3.20.20.10">
    <property type="entry name" value="Alanine racemase"/>
    <property type="match status" value="1"/>
</dbReference>
<reference evidence="6 7" key="1">
    <citation type="submission" date="2016-12" db="EMBL/GenBank/DDBJ databases">
        <authorList>
            <person name="Song W.-J."/>
            <person name="Kurnit D.M."/>
        </authorList>
    </citation>
    <scope>NUCLEOTIDE SEQUENCE [LARGE SCALE GENOMIC DNA]</scope>
    <source>
        <strain evidence="6 7">IMCC3135</strain>
    </source>
</reference>
<comment type="similarity">
    <text evidence="2 4">Belongs to the pyridoxal phosphate-binding protein YggS/PROSC family.</text>
</comment>
<dbReference type="PANTHER" id="PTHR10146:SF14">
    <property type="entry name" value="PYRIDOXAL PHOSPHATE HOMEOSTASIS PROTEIN"/>
    <property type="match status" value="1"/>
</dbReference>
<keyword evidence="7" id="KW-1185">Reference proteome</keyword>
<dbReference type="HAMAP" id="MF_02087">
    <property type="entry name" value="PLP_homeostasis"/>
    <property type="match status" value="1"/>
</dbReference>
<feature type="domain" description="Alanine racemase N-terminal" evidence="5">
    <location>
        <begin position="49"/>
        <end position="251"/>
    </location>
</feature>
<keyword evidence="1 2" id="KW-0663">Pyridoxal phosphate</keyword>
<dbReference type="PIRSF" id="PIRSF004848">
    <property type="entry name" value="YBL036c_PLPDEIII"/>
    <property type="match status" value="1"/>
</dbReference>
<dbReference type="KEGG" id="gai:IMCC3135_05860"/>
<dbReference type="InterPro" id="IPR029066">
    <property type="entry name" value="PLP-binding_barrel"/>
</dbReference>
<comment type="function">
    <text evidence="2">Pyridoxal 5'-phosphate (PLP)-binding protein, which is involved in PLP homeostasis.</text>
</comment>
<dbReference type="CDD" id="cd06824">
    <property type="entry name" value="PLPDE_III_Yggs_like"/>
    <property type="match status" value="1"/>
</dbReference>
<dbReference type="PROSITE" id="PS01211">
    <property type="entry name" value="UPF0001"/>
    <property type="match status" value="1"/>
</dbReference>
<dbReference type="SUPFAM" id="SSF51419">
    <property type="entry name" value="PLP-binding barrel"/>
    <property type="match status" value="1"/>
</dbReference>
<dbReference type="InterPro" id="IPR001608">
    <property type="entry name" value="Ala_racemase_N"/>
</dbReference>
<dbReference type="PANTHER" id="PTHR10146">
    <property type="entry name" value="PROLINE SYNTHETASE CO-TRANSCRIBED BACTERIAL HOMOLOG PROTEIN"/>
    <property type="match status" value="1"/>
</dbReference>
<accession>A0A2Z2NVV2</accession>
<sequence>MIGHNLQKRSYNVNQDTPSMTDNNSVLAVASALETVRQDISTHAQHYGRTAQSIQLLAVSKRKPVSAIREAIDAGQRAFGENYLDEAVEKILSIDDAELQWHFIGAIQSRKTASIAEHFHWAHGVDRLKVAQRLSDQRPASSAPLNICLQVNIDNETGKAGASFADIRQLAADCAVLPGIVLRGLMAIPAPRTELSEQRQAFARLRECLNSLQSEHPGMDTLSMGMSGDLEAAIAEGATIVRVGTAIFGARAD</sequence>
<evidence type="ECO:0000313" key="6">
    <source>
        <dbReference type="EMBL" id="ASJ71284.1"/>
    </source>
</evidence>
<protein>
    <recommendedName>
        <fullName evidence="2">Pyridoxal phosphate homeostasis protein</fullName>
        <shortName evidence="2">PLP homeostasis protein</shortName>
    </recommendedName>
</protein>
<feature type="modified residue" description="N6-(pyridoxal phosphate)lysine" evidence="2 3">
    <location>
        <position position="61"/>
    </location>
</feature>
<evidence type="ECO:0000256" key="4">
    <source>
        <dbReference type="RuleBase" id="RU004514"/>
    </source>
</evidence>
<comment type="cofactor">
    <cofactor evidence="3">
        <name>pyridoxal 5'-phosphate</name>
        <dbReference type="ChEBI" id="CHEBI:597326"/>
    </cofactor>
</comment>
<proteinExistence type="inferred from homology"/>
<dbReference type="InterPro" id="IPR011078">
    <property type="entry name" value="PyrdxlP_homeostasis"/>
</dbReference>
<organism evidence="6 7">
    <name type="scientific">Granulosicoccus antarcticus IMCC3135</name>
    <dbReference type="NCBI Taxonomy" id="1192854"/>
    <lineage>
        <taxon>Bacteria</taxon>
        <taxon>Pseudomonadati</taxon>
        <taxon>Pseudomonadota</taxon>
        <taxon>Gammaproteobacteria</taxon>
        <taxon>Chromatiales</taxon>
        <taxon>Granulosicoccaceae</taxon>
        <taxon>Granulosicoccus</taxon>
    </lineage>
</organism>
<dbReference type="Proteomes" id="UP000250079">
    <property type="component" value="Chromosome"/>
</dbReference>
<dbReference type="Pfam" id="PF01168">
    <property type="entry name" value="Ala_racemase_N"/>
    <property type="match status" value="1"/>
</dbReference>
<evidence type="ECO:0000256" key="3">
    <source>
        <dbReference type="PIRSR" id="PIRSR004848-1"/>
    </source>
</evidence>
<dbReference type="GO" id="GO:0030170">
    <property type="term" value="F:pyridoxal phosphate binding"/>
    <property type="evidence" value="ECO:0007669"/>
    <property type="project" value="UniProtKB-UniRule"/>
</dbReference>
<evidence type="ECO:0000256" key="1">
    <source>
        <dbReference type="ARBA" id="ARBA00022898"/>
    </source>
</evidence>
<dbReference type="AlphaFoldDB" id="A0A2Z2NVV2"/>
<evidence type="ECO:0000256" key="2">
    <source>
        <dbReference type="HAMAP-Rule" id="MF_02087"/>
    </source>
</evidence>
<name>A0A2Z2NVV2_9GAMM</name>
<dbReference type="EMBL" id="CP018632">
    <property type="protein sequence ID" value="ASJ71284.1"/>
    <property type="molecule type" value="Genomic_DNA"/>
</dbReference>
<evidence type="ECO:0000259" key="5">
    <source>
        <dbReference type="Pfam" id="PF01168"/>
    </source>
</evidence>